<dbReference type="KEGG" id="nle:100606227"/>
<dbReference type="GO" id="GO:0035458">
    <property type="term" value="P:cellular response to interferon-beta"/>
    <property type="evidence" value="ECO:0007669"/>
    <property type="project" value="TreeGrafter"/>
</dbReference>
<dbReference type="Pfam" id="PF05049">
    <property type="entry name" value="IIGP"/>
    <property type="match status" value="1"/>
</dbReference>
<dbReference type="EMBL" id="FJ824065">
    <property type="protein sequence ID" value="ACO88915.1"/>
    <property type="molecule type" value="Genomic_DNA"/>
</dbReference>
<dbReference type="PROSITE" id="PS51716">
    <property type="entry name" value="G_IRG"/>
    <property type="match status" value="1"/>
</dbReference>
<evidence type="ECO:0000256" key="4">
    <source>
        <dbReference type="ARBA" id="ARBA00023134"/>
    </source>
</evidence>
<dbReference type="PANTHER" id="PTHR32341">
    <property type="entry name" value="INTERFERON-INDUCIBLE GTPASE"/>
    <property type="match status" value="1"/>
</dbReference>
<evidence type="ECO:0000256" key="2">
    <source>
        <dbReference type="ARBA" id="ARBA00022741"/>
    </source>
</evidence>
<dbReference type="SUPFAM" id="SSF52540">
    <property type="entry name" value="P-loop containing nucleoside triphosphate hydrolases"/>
    <property type="match status" value="1"/>
</dbReference>
<dbReference type="PANTHER" id="PTHR32341:SF9">
    <property type="entry name" value="IMMUNITY-RELATED GTPASE FAMILY M PROTEIN"/>
    <property type="match status" value="1"/>
</dbReference>
<dbReference type="GO" id="GO:0003924">
    <property type="term" value="F:GTPase activity"/>
    <property type="evidence" value="ECO:0007669"/>
    <property type="project" value="TreeGrafter"/>
</dbReference>
<dbReference type="InterPro" id="IPR027417">
    <property type="entry name" value="P-loop_NTPase"/>
</dbReference>
<organism evidence="6">
    <name type="scientific">Nomascus leucogenys</name>
    <name type="common">Northern white-cheeked gibbon</name>
    <name type="synonym">Hylobates leucogenys</name>
    <dbReference type="NCBI Taxonomy" id="61853"/>
    <lineage>
        <taxon>Eukaryota</taxon>
        <taxon>Metazoa</taxon>
        <taxon>Chordata</taxon>
        <taxon>Craniata</taxon>
        <taxon>Vertebrata</taxon>
        <taxon>Euteleostomi</taxon>
        <taxon>Mammalia</taxon>
        <taxon>Eutheria</taxon>
        <taxon>Euarchontoglires</taxon>
        <taxon>Primates</taxon>
        <taxon>Haplorrhini</taxon>
        <taxon>Catarrhini</taxon>
        <taxon>Hylobatidae</taxon>
        <taxon>Nomascus</taxon>
    </lineage>
</organism>
<dbReference type="RefSeq" id="NP_001276822.1">
    <property type="nucleotide sequence ID" value="NM_001289893.2"/>
</dbReference>
<feature type="domain" description="IRG-type G" evidence="5">
    <location>
        <begin position="32"/>
        <end position="181"/>
    </location>
</feature>
<dbReference type="CTD" id="345611"/>
<dbReference type="AlphaFoldDB" id="C3UZU9"/>
<name>C3UZU9_NOMLE</name>
<dbReference type="eggNOG" id="ENOG502QS9R">
    <property type="taxonomic scope" value="Eukaryota"/>
</dbReference>
<sequence length="181" mass="20147">MEAMNVEKASADENLPEVISAIKETLKIVSKTPVNITMAGDSDNGMSTFISALRNTGHEGKASLPTGLVKATQRCASYFSSHFSNVVLWDLPDTGSATKTLENYLMEMQFNQYAFIMVASAQFSMNHVMLAKTTEDMGKKFYVVWTKLDMDLSTGALPEVQLLQIRENVLENLQKKRVCEH</sequence>
<evidence type="ECO:0000256" key="1">
    <source>
        <dbReference type="ARBA" id="ARBA00005429"/>
    </source>
</evidence>
<dbReference type="InterPro" id="IPR051515">
    <property type="entry name" value="IRG"/>
</dbReference>
<accession>C3UZU9</accession>
<evidence type="ECO:0000256" key="3">
    <source>
        <dbReference type="ARBA" id="ARBA00022801"/>
    </source>
</evidence>
<dbReference type="HOGENOM" id="CLU_015342_0_0_1"/>
<dbReference type="OrthoDB" id="422720at2759"/>
<dbReference type="InterPro" id="IPR030385">
    <property type="entry name" value="G_IRG_dom"/>
</dbReference>
<dbReference type="InterPro" id="IPR007743">
    <property type="entry name" value="Immunity-related_GTPase-like"/>
</dbReference>
<evidence type="ECO:0000259" key="5">
    <source>
        <dbReference type="PROSITE" id="PS51716"/>
    </source>
</evidence>
<dbReference type="GO" id="GO:0005525">
    <property type="term" value="F:GTP binding"/>
    <property type="evidence" value="ECO:0007669"/>
    <property type="project" value="UniProtKB-KW"/>
</dbReference>
<dbReference type="GO" id="GO:0045087">
    <property type="term" value="P:innate immune response"/>
    <property type="evidence" value="ECO:0007669"/>
    <property type="project" value="TreeGrafter"/>
</dbReference>
<proteinExistence type="inferred from homology"/>
<reference evidence="6" key="1">
    <citation type="journal article" date="2009" name="PLoS Genet.">
        <title>Death and resurrection of the human IRGM gene.</title>
        <authorList>
            <person name="Bekpen C."/>
            <person name="Marques-Bonet T."/>
            <person name="Alkan C."/>
            <person name="Antonacci F."/>
            <person name="Leogrande M.B."/>
            <person name="Ventura M."/>
            <person name="Kidd J.M."/>
            <person name="Siswara P."/>
            <person name="Howard J.C."/>
            <person name="Eichler E.E."/>
        </authorList>
    </citation>
    <scope>NUCLEOTIDE SEQUENCE</scope>
</reference>
<dbReference type="GO" id="GO:0005789">
    <property type="term" value="C:endoplasmic reticulum membrane"/>
    <property type="evidence" value="ECO:0007669"/>
    <property type="project" value="TreeGrafter"/>
</dbReference>
<dbReference type="FunFam" id="3.40.50.300:FF:000541">
    <property type="entry name" value="Immunity related GTPase M"/>
    <property type="match status" value="1"/>
</dbReference>
<keyword evidence="3" id="KW-0378">Hydrolase</keyword>
<comment type="similarity">
    <text evidence="1">Belongs to the TRAFAC class dynamin-like GTPase superfamily. IRG family.</text>
</comment>
<keyword evidence="4" id="KW-0342">GTP-binding</keyword>
<dbReference type="GO" id="GO:0000045">
    <property type="term" value="P:autophagosome assembly"/>
    <property type="evidence" value="ECO:0007669"/>
    <property type="project" value="TreeGrafter"/>
</dbReference>
<keyword evidence="2" id="KW-0547">Nucleotide-binding</keyword>
<evidence type="ECO:0000313" key="6">
    <source>
        <dbReference type="EMBL" id="ACO88915.1"/>
    </source>
</evidence>
<protein>
    <submittedName>
        <fullName evidence="6">Immunity-related GTPase M</fullName>
    </submittedName>
</protein>
<dbReference type="GeneID" id="100606227"/>
<gene>
    <name evidence="6" type="primary">IRGM</name>
</gene>
<dbReference type="Gene3D" id="3.40.50.300">
    <property type="entry name" value="P-loop containing nucleotide triphosphate hydrolases"/>
    <property type="match status" value="1"/>
</dbReference>